<accession>A0ABQ9ZHG8</accession>
<evidence type="ECO:0000313" key="1">
    <source>
        <dbReference type="EMBL" id="KAK4012356.1"/>
    </source>
</evidence>
<name>A0ABQ9ZHG8_9CRUS</name>
<proteinExistence type="predicted"/>
<gene>
    <name evidence="1" type="ORF">OUZ56_021456</name>
</gene>
<organism evidence="1 2">
    <name type="scientific">Daphnia magna</name>
    <dbReference type="NCBI Taxonomy" id="35525"/>
    <lineage>
        <taxon>Eukaryota</taxon>
        <taxon>Metazoa</taxon>
        <taxon>Ecdysozoa</taxon>
        <taxon>Arthropoda</taxon>
        <taxon>Crustacea</taxon>
        <taxon>Branchiopoda</taxon>
        <taxon>Diplostraca</taxon>
        <taxon>Cladocera</taxon>
        <taxon>Anomopoda</taxon>
        <taxon>Daphniidae</taxon>
        <taxon>Daphnia</taxon>
    </lineage>
</organism>
<reference evidence="1 2" key="1">
    <citation type="journal article" date="2023" name="Nucleic Acids Res.">
        <title>The hologenome of Daphnia magna reveals possible DNA methylation and microbiome-mediated evolution of the host genome.</title>
        <authorList>
            <person name="Chaturvedi A."/>
            <person name="Li X."/>
            <person name="Dhandapani V."/>
            <person name="Marshall H."/>
            <person name="Kissane S."/>
            <person name="Cuenca-Cambronero M."/>
            <person name="Asole G."/>
            <person name="Calvet F."/>
            <person name="Ruiz-Romero M."/>
            <person name="Marangio P."/>
            <person name="Guigo R."/>
            <person name="Rago D."/>
            <person name="Mirbahai L."/>
            <person name="Eastwood N."/>
            <person name="Colbourne J.K."/>
            <person name="Zhou J."/>
            <person name="Mallon E."/>
            <person name="Orsini L."/>
        </authorList>
    </citation>
    <scope>NUCLEOTIDE SEQUENCE [LARGE SCALE GENOMIC DNA]</scope>
    <source>
        <strain evidence="1">LRV0_1</strain>
    </source>
</reference>
<sequence length="361" mass="40556">MSQAENVYDTFEKCGLNLPIHIKNLLQKLGYSSLRSFAQEHPIDNDKLQEIEDNIRMHVASASMINKLEKHENSSAEKINLFGELFYENPKQFTFLPGERSSIISAVELCASILKENKIPVLQVNSMFRKHSSVASSLAATRPQLAIDTTKGNAQMFLTSSNAAGMNQLPISKGRSLLEAASNNWVQRFKQTNNLNYTLEDFTVCEETRKIVCEHKDHFKATTIRMVFDDKGYWKISNFSRHVTDYHSALKPTGPSEEKIVNVDIIDTSNSDAVAGAGNTKSTDEPSYKIQEQGTNNKGLQKLTDGLGLQEISQKKNVSSSELLSINITKSYNRYKNLQQTLESPQNLAYSTISLQQKIHQ</sequence>
<dbReference type="Proteomes" id="UP001234178">
    <property type="component" value="Unassembled WGS sequence"/>
</dbReference>
<keyword evidence="2" id="KW-1185">Reference proteome</keyword>
<protein>
    <submittedName>
        <fullName evidence="1">Uncharacterized protein</fullName>
    </submittedName>
</protein>
<dbReference type="EMBL" id="JAOYFB010000003">
    <property type="protein sequence ID" value="KAK4012356.1"/>
    <property type="molecule type" value="Genomic_DNA"/>
</dbReference>
<evidence type="ECO:0000313" key="2">
    <source>
        <dbReference type="Proteomes" id="UP001234178"/>
    </source>
</evidence>
<comment type="caution">
    <text evidence="1">The sequence shown here is derived from an EMBL/GenBank/DDBJ whole genome shotgun (WGS) entry which is preliminary data.</text>
</comment>